<feature type="transmembrane region" description="Helical" evidence="1">
    <location>
        <begin position="164"/>
        <end position="181"/>
    </location>
</feature>
<keyword evidence="1" id="KW-0812">Transmembrane</keyword>
<evidence type="ECO:0000256" key="1">
    <source>
        <dbReference type="SAM" id="Phobius"/>
    </source>
</evidence>
<reference evidence="3 4" key="1">
    <citation type="submission" date="2018-11" db="EMBL/GenBank/DDBJ databases">
        <title>Genome sequence of Apiotrichum porosum DSM 27194.</title>
        <authorList>
            <person name="Aliyu H."/>
            <person name="Gorte O."/>
            <person name="Ochsenreither K."/>
        </authorList>
    </citation>
    <scope>NUCLEOTIDE SEQUENCE [LARGE SCALE GENOMIC DNA]</scope>
    <source>
        <strain evidence="3 4">DSM 27194</strain>
    </source>
</reference>
<evidence type="ECO:0000259" key="2">
    <source>
        <dbReference type="PROSITE" id="PS51767"/>
    </source>
</evidence>
<keyword evidence="1" id="KW-0472">Membrane</keyword>
<gene>
    <name evidence="3" type="ORF">EHS24_005826</name>
</gene>
<dbReference type="Pfam" id="PF00026">
    <property type="entry name" value="Asp"/>
    <property type="match status" value="1"/>
</dbReference>
<organism evidence="3 4">
    <name type="scientific">Apiotrichum porosum</name>
    <dbReference type="NCBI Taxonomy" id="105984"/>
    <lineage>
        <taxon>Eukaryota</taxon>
        <taxon>Fungi</taxon>
        <taxon>Dikarya</taxon>
        <taxon>Basidiomycota</taxon>
        <taxon>Agaricomycotina</taxon>
        <taxon>Tremellomycetes</taxon>
        <taxon>Trichosporonales</taxon>
        <taxon>Trichosporonaceae</taxon>
        <taxon>Apiotrichum</taxon>
    </lineage>
</organism>
<dbReference type="EMBL" id="RSCE01000003">
    <property type="protein sequence ID" value="RSH84310.1"/>
    <property type="molecule type" value="Genomic_DNA"/>
</dbReference>
<dbReference type="GeneID" id="39590369"/>
<keyword evidence="4" id="KW-1185">Reference proteome</keyword>
<accession>A0A427XZS7</accession>
<keyword evidence="1" id="KW-1133">Transmembrane helix</keyword>
<name>A0A427XZS7_9TREE</name>
<dbReference type="RefSeq" id="XP_028477758.1">
    <property type="nucleotide sequence ID" value="XM_028621306.1"/>
</dbReference>
<dbReference type="PROSITE" id="PS51767">
    <property type="entry name" value="PEPTIDASE_A1"/>
    <property type="match status" value="1"/>
</dbReference>
<evidence type="ECO:0000313" key="3">
    <source>
        <dbReference type="EMBL" id="RSH84310.1"/>
    </source>
</evidence>
<feature type="domain" description="Peptidase A1" evidence="2">
    <location>
        <begin position="1"/>
        <end position="131"/>
    </location>
</feature>
<dbReference type="Proteomes" id="UP000279236">
    <property type="component" value="Unassembled WGS sequence"/>
</dbReference>
<comment type="caution">
    <text evidence="3">The sequence shown here is derived from an EMBL/GenBank/DDBJ whole genome shotgun (WGS) entry which is preliminary data.</text>
</comment>
<dbReference type="SUPFAM" id="SSF50630">
    <property type="entry name" value="Acid proteases"/>
    <property type="match status" value="1"/>
</dbReference>
<evidence type="ECO:0000313" key="4">
    <source>
        <dbReference type="Proteomes" id="UP000279236"/>
    </source>
</evidence>
<dbReference type="Gene3D" id="2.40.70.10">
    <property type="entry name" value="Acid Proteases"/>
    <property type="match status" value="1"/>
</dbReference>
<dbReference type="InterPro" id="IPR021109">
    <property type="entry name" value="Peptidase_aspartic_dom_sf"/>
</dbReference>
<dbReference type="OrthoDB" id="2563011at2759"/>
<proteinExistence type="predicted"/>
<dbReference type="InterPro" id="IPR033121">
    <property type="entry name" value="PEPTIDASE_A1"/>
</dbReference>
<dbReference type="AlphaFoldDB" id="A0A427XZS7"/>
<sequence length="182" mass="19316">MTARNVSVDGSEVTGRGWGQVNYAQEWITYSPADVASIYNRIPGAQLPCNTTSVVRFKISSPARLEVPLPPADLISSTIPDQPGMCVGSIVANTHSDEWAFGSAFLKNVYVVYQRSKDGIYGDNPSKFGIAALSAEENLYTDGSPVPSDLSAKAWSGGMRQNRLSTGTIAIVAVTVAAAVLM</sequence>
<protein>
    <recommendedName>
        <fullName evidence="2">Peptidase A1 domain-containing protein</fullName>
    </recommendedName>
</protein>